<accession>A0ABQ5Q8I0</accession>
<gene>
    <name evidence="3" type="ORF">GETHPA_24710</name>
</gene>
<feature type="region of interest" description="Disordered" evidence="1">
    <location>
        <begin position="37"/>
        <end position="59"/>
    </location>
</feature>
<dbReference type="Proteomes" id="UP001165089">
    <property type="component" value="Unassembled WGS sequence"/>
</dbReference>
<feature type="chain" id="PRO_5047360994" evidence="2">
    <location>
        <begin position="23"/>
        <end position="223"/>
    </location>
</feature>
<protein>
    <submittedName>
        <fullName evidence="3">Uncharacterized protein</fullName>
    </submittedName>
</protein>
<dbReference type="RefSeq" id="WP_285726685.1">
    <property type="nucleotide sequence ID" value="NZ_BSDD01000005.1"/>
</dbReference>
<organism evidence="3 4">
    <name type="scientific">Geothrix rubra</name>
    <dbReference type="NCBI Taxonomy" id="2927977"/>
    <lineage>
        <taxon>Bacteria</taxon>
        <taxon>Pseudomonadati</taxon>
        <taxon>Acidobacteriota</taxon>
        <taxon>Holophagae</taxon>
        <taxon>Holophagales</taxon>
        <taxon>Holophagaceae</taxon>
        <taxon>Geothrix</taxon>
    </lineage>
</organism>
<feature type="signal peptide" evidence="2">
    <location>
        <begin position="1"/>
        <end position="22"/>
    </location>
</feature>
<comment type="caution">
    <text evidence="3">The sequence shown here is derived from an EMBL/GenBank/DDBJ whole genome shotgun (WGS) entry which is preliminary data.</text>
</comment>
<evidence type="ECO:0000313" key="3">
    <source>
        <dbReference type="EMBL" id="GLH70938.1"/>
    </source>
</evidence>
<evidence type="ECO:0000256" key="1">
    <source>
        <dbReference type="SAM" id="MobiDB-lite"/>
    </source>
</evidence>
<dbReference type="EMBL" id="BSDD01000005">
    <property type="protein sequence ID" value="GLH70938.1"/>
    <property type="molecule type" value="Genomic_DNA"/>
</dbReference>
<name>A0ABQ5Q8I0_9BACT</name>
<proteinExistence type="predicted"/>
<reference evidence="3 4" key="1">
    <citation type="journal article" date="2023" name="Antonie Van Leeuwenhoek">
        <title>Mesoterricola silvestris gen. nov., sp. nov., Mesoterricola sediminis sp. nov., Geothrix oryzae sp. nov., Geothrix edaphica sp. nov., Geothrix rubra sp. nov., and Geothrix limicola sp. nov., six novel members of Acidobacteriota isolated from soils.</title>
        <authorList>
            <person name="Itoh H."/>
            <person name="Sugisawa Y."/>
            <person name="Mise K."/>
            <person name="Xu Z."/>
            <person name="Kuniyasu M."/>
            <person name="Ushijima N."/>
            <person name="Kawano K."/>
            <person name="Kobayashi E."/>
            <person name="Shiratori Y."/>
            <person name="Masuda Y."/>
            <person name="Senoo K."/>
        </authorList>
    </citation>
    <scope>NUCLEOTIDE SEQUENCE [LARGE SCALE GENOMIC DNA]</scope>
    <source>
        <strain evidence="3 4">Red803</strain>
    </source>
</reference>
<evidence type="ECO:0000313" key="4">
    <source>
        <dbReference type="Proteomes" id="UP001165089"/>
    </source>
</evidence>
<keyword evidence="2" id="KW-0732">Signal</keyword>
<evidence type="ECO:0000256" key="2">
    <source>
        <dbReference type="SAM" id="SignalP"/>
    </source>
</evidence>
<sequence>MRLGTLLLTAAALAAPGLAAQAHPQLPWEGVLPLPWQPAPRAAAEPGAPGPTASEGSLSLQITPDGTVRVVDGRGLVRLQEGLPGRPLRAWRDGGVPLASATGTWRFPAETPLGQGLGALRWCSEDFRPFLQGLCWVMEDGEGLLAVIHPATGRTIYLPLPPGRDLTLRFLPDRLEVVAGRAEPGGASRWALPWIGLLPRLAGLGPRADPGPKGTALAPFPHD</sequence>
<keyword evidence="4" id="KW-1185">Reference proteome</keyword>
<feature type="compositionally biased region" description="Low complexity" evidence="1">
    <location>
        <begin position="39"/>
        <end position="51"/>
    </location>
</feature>